<dbReference type="Gene3D" id="1.25.40.10">
    <property type="entry name" value="Tetratricopeptide repeat domain"/>
    <property type="match status" value="1"/>
</dbReference>
<dbReference type="Pfam" id="PF13424">
    <property type="entry name" value="TPR_12"/>
    <property type="match status" value="2"/>
</dbReference>
<comment type="similarity">
    <text evidence="2">Belongs to the kinesin light chain family.</text>
</comment>
<dbReference type="GO" id="GO:0019894">
    <property type="term" value="F:kinesin binding"/>
    <property type="evidence" value="ECO:0007669"/>
    <property type="project" value="TreeGrafter"/>
</dbReference>
<sequence length="534" mass="58499">MGNTESSPSRPPSAVPSLAARTRSLDSPFGYSPTFRESRSMQYESMTPPPMVTLSSTSSRATPESISERSETPQAPPPTTHASVLAKGLPVNHLYTLVNQFGGRAALAGLSTAQVVDKFIRPMTSASNVSLCGYMTLNSNASLVQDAQYFISHSHSSSFLGLVDALESWALSNNLNAFSTIVWIDIFSLSQHSTAERDLAWFEYTQRKIQKIGNTVLVLDWANPIPLVRTWCLFEAWVGAGAGRLNIAISQKGLEWFLEEFKLDSGRFCGYVGSIDCEMSATTTPTDKQTLLHILTRDNPIPTVNRTLSHLLASWITFTLQQQIANNPSPQSSAQYMYALANFHRLSGNLHAAEHILFQCLQKQKQVLGETHEQTLVTLGTLALVYISQTRFESAEPLLLQCCLASQRALGSDHVDTINATFNLAQFYVSRGRLDQAEPLFLEAIQAQKRVLGPTHPETVESITILANLYAREGWFEKALPLLKETIDKLGGVGPAVVPLLEAMEGVRRGLAGAVSAMEGRLSRLSSQSTPQVV</sequence>
<dbReference type="PANTHER" id="PTHR45783">
    <property type="entry name" value="KINESIN LIGHT CHAIN"/>
    <property type="match status" value="1"/>
</dbReference>
<evidence type="ECO:0000256" key="6">
    <source>
        <dbReference type="ARBA" id="ARBA00022803"/>
    </source>
</evidence>
<dbReference type="Proteomes" id="UP000193642">
    <property type="component" value="Unassembled WGS sequence"/>
</dbReference>
<comment type="caution">
    <text evidence="11">The sequence shown here is derived from an EMBL/GenBank/DDBJ whole genome shotgun (WGS) entry which is preliminary data.</text>
</comment>
<keyword evidence="9" id="KW-0206">Cytoskeleton</keyword>
<evidence type="ECO:0000256" key="1">
    <source>
        <dbReference type="ARBA" id="ARBA00004245"/>
    </source>
</evidence>
<keyword evidence="3" id="KW-0963">Cytoplasm</keyword>
<evidence type="ECO:0000256" key="4">
    <source>
        <dbReference type="ARBA" id="ARBA00022701"/>
    </source>
</evidence>
<dbReference type="AlphaFoldDB" id="A0A1Y2CMP4"/>
<name>A0A1Y2CMP4_9FUNG</name>
<keyword evidence="5" id="KW-0677">Repeat</keyword>
<dbReference type="GO" id="GO:0007018">
    <property type="term" value="P:microtubule-based movement"/>
    <property type="evidence" value="ECO:0007669"/>
    <property type="project" value="TreeGrafter"/>
</dbReference>
<keyword evidence="7" id="KW-0175">Coiled coil</keyword>
<dbReference type="GO" id="GO:0005874">
    <property type="term" value="C:microtubule"/>
    <property type="evidence" value="ECO:0007669"/>
    <property type="project" value="UniProtKB-KW"/>
</dbReference>
<evidence type="ECO:0000256" key="10">
    <source>
        <dbReference type="SAM" id="MobiDB-lite"/>
    </source>
</evidence>
<dbReference type="InterPro" id="IPR011990">
    <property type="entry name" value="TPR-like_helical_dom_sf"/>
</dbReference>
<keyword evidence="12" id="KW-1185">Reference proteome</keyword>
<keyword evidence="4" id="KW-0493">Microtubule</keyword>
<evidence type="ECO:0000256" key="5">
    <source>
        <dbReference type="ARBA" id="ARBA00022737"/>
    </source>
</evidence>
<dbReference type="STRING" id="329046.A0A1Y2CMP4"/>
<evidence type="ECO:0000256" key="9">
    <source>
        <dbReference type="ARBA" id="ARBA00023212"/>
    </source>
</evidence>
<comment type="subcellular location">
    <subcellularLocation>
        <location evidence="1">Cytoplasm</location>
        <location evidence="1">Cytoskeleton</location>
    </subcellularLocation>
</comment>
<dbReference type="GO" id="GO:0005737">
    <property type="term" value="C:cytoplasm"/>
    <property type="evidence" value="ECO:0007669"/>
    <property type="project" value="TreeGrafter"/>
</dbReference>
<accession>A0A1Y2CMP4</accession>
<dbReference type="OrthoDB" id="539810at2759"/>
<keyword evidence="8" id="KW-0505">Motor protein</keyword>
<proteinExistence type="inferred from homology"/>
<feature type="region of interest" description="Disordered" evidence="10">
    <location>
        <begin position="1"/>
        <end position="82"/>
    </location>
</feature>
<evidence type="ECO:0000313" key="11">
    <source>
        <dbReference type="EMBL" id="ORY47635.1"/>
    </source>
</evidence>
<protein>
    <submittedName>
        <fullName evidence="11">Uncharacterized protein</fullName>
    </submittedName>
</protein>
<reference evidence="11 12" key="1">
    <citation type="submission" date="2016-07" db="EMBL/GenBank/DDBJ databases">
        <title>Pervasive Adenine N6-methylation of Active Genes in Fungi.</title>
        <authorList>
            <consortium name="DOE Joint Genome Institute"/>
            <person name="Mondo S.J."/>
            <person name="Dannebaum R.O."/>
            <person name="Kuo R.C."/>
            <person name="Labutti K."/>
            <person name="Haridas S."/>
            <person name="Kuo A."/>
            <person name="Salamov A."/>
            <person name="Ahrendt S.R."/>
            <person name="Lipzen A."/>
            <person name="Sullivan W."/>
            <person name="Andreopoulos W.B."/>
            <person name="Clum A."/>
            <person name="Lindquist E."/>
            <person name="Daum C."/>
            <person name="Ramamoorthy G.K."/>
            <person name="Gryganskyi A."/>
            <person name="Culley D."/>
            <person name="Magnuson J.K."/>
            <person name="James T.Y."/>
            <person name="O'Malley M.A."/>
            <person name="Stajich J.E."/>
            <person name="Spatafora J.W."/>
            <person name="Visel A."/>
            <person name="Grigoriev I.V."/>
        </authorList>
    </citation>
    <scope>NUCLEOTIDE SEQUENCE [LARGE SCALE GENOMIC DNA]</scope>
    <source>
        <strain evidence="11 12">JEL800</strain>
    </source>
</reference>
<evidence type="ECO:0000256" key="8">
    <source>
        <dbReference type="ARBA" id="ARBA00023175"/>
    </source>
</evidence>
<dbReference type="GO" id="GO:0005871">
    <property type="term" value="C:kinesin complex"/>
    <property type="evidence" value="ECO:0007669"/>
    <property type="project" value="InterPro"/>
</dbReference>
<dbReference type="SUPFAM" id="SSF48452">
    <property type="entry name" value="TPR-like"/>
    <property type="match status" value="1"/>
</dbReference>
<gene>
    <name evidence="11" type="ORF">BCR33DRAFT_714737</name>
</gene>
<keyword evidence="6" id="KW-0802">TPR repeat</keyword>
<organism evidence="11 12">
    <name type="scientific">Rhizoclosmatium globosum</name>
    <dbReference type="NCBI Taxonomy" id="329046"/>
    <lineage>
        <taxon>Eukaryota</taxon>
        <taxon>Fungi</taxon>
        <taxon>Fungi incertae sedis</taxon>
        <taxon>Chytridiomycota</taxon>
        <taxon>Chytridiomycota incertae sedis</taxon>
        <taxon>Chytridiomycetes</taxon>
        <taxon>Chytridiales</taxon>
        <taxon>Chytriomycetaceae</taxon>
        <taxon>Rhizoclosmatium</taxon>
    </lineage>
</organism>
<evidence type="ECO:0000256" key="3">
    <source>
        <dbReference type="ARBA" id="ARBA00022490"/>
    </source>
</evidence>
<dbReference type="PANTHER" id="PTHR45783:SF3">
    <property type="entry name" value="KINESIN LIGHT CHAIN"/>
    <property type="match status" value="1"/>
</dbReference>
<dbReference type="SMART" id="SM00028">
    <property type="entry name" value="TPR"/>
    <property type="match status" value="3"/>
</dbReference>
<evidence type="ECO:0000313" key="12">
    <source>
        <dbReference type="Proteomes" id="UP000193642"/>
    </source>
</evidence>
<dbReference type="InterPro" id="IPR019734">
    <property type="entry name" value="TPR_rpt"/>
</dbReference>
<evidence type="ECO:0000256" key="2">
    <source>
        <dbReference type="ARBA" id="ARBA00009622"/>
    </source>
</evidence>
<dbReference type="InterPro" id="IPR002151">
    <property type="entry name" value="Kinesin_light"/>
</dbReference>
<evidence type="ECO:0000256" key="7">
    <source>
        <dbReference type="ARBA" id="ARBA00023054"/>
    </source>
</evidence>
<dbReference type="EMBL" id="MCGO01000013">
    <property type="protein sequence ID" value="ORY47635.1"/>
    <property type="molecule type" value="Genomic_DNA"/>
</dbReference>
<feature type="compositionally biased region" description="Polar residues" evidence="10">
    <location>
        <begin position="53"/>
        <end position="65"/>
    </location>
</feature>